<evidence type="ECO:0000313" key="2">
    <source>
        <dbReference type="Proteomes" id="UP000541185"/>
    </source>
</evidence>
<comment type="caution">
    <text evidence="1">The sequence shown here is derived from an EMBL/GenBank/DDBJ whole genome shotgun (WGS) entry which is preliminary data.</text>
</comment>
<dbReference type="AlphaFoldDB" id="A0A848HEC5"/>
<reference evidence="1 2" key="1">
    <citation type="submission" date="2020-04" db="EMBL/GenBank/DDBJ databases">
        <title>Ramlibacter sp. G-1-2-2 isolated from soil.</title>
        <authorList>
            <person name="Dahal R.H."/>
        </authorList>
    </citation>
    <scope>NUCLEOTIDE SEQUENCE [LARGE SCALE GENOMIC DNA]</scope>
    <source>
        <strain evidence="1 2">G-1-2-2</strain>
    </source>
</reference>
<evidence type="ECO:0000313" key="1">
    <source>
        <dbReference type="EMBL" id="NML45928.1"/>
    </source>
</evidence>
<dbReference type="Proteomes" id="UP000541185">
    <property type="component" value="Unassembled WGS sequence"/>
</dbReference>
<proteinExistence type="predicted"/>
<dbReference type="EMBL" id="JABBFX010000002">
    <property type="protein sequence ID" value="NML45928.1"/>
    <property type="molecule type" value="Genomic_DNA"/>
</dbReference>
<name>A0A848HEC5_9BURK</name>
<sequence>MVIPDKDWTCFPTGRRSGRFWEGVVPVRIGLRALRVVHVRLPLKDSPASGVRDAITDARKLTDLL</sequence>
<gene>
    <name evidence="1" type="ORF">HHL11_19420</name>
</gene>
<dbReference type="RefSeq" id="WP_169420232.1">
    <property type="nucleotide sequence ID" value="NZ_JABBFX010000002.1"/>
</dbReference>
<accession>A0A848HEC5</accession>
<keyword evidence="2" id="KW-1185">Reference proteome</keyword>
<organism evidence="1 2">
    <name type="scientific">Ramlibacter agri</name>
    <dbReference type="NCBI Taxonomy" id="2728837"/>
    <lineage>
        <taxon>Bacteria</taxon>
        <taxon>Pseudomonadati</taxon>
        <taxon>Pseudomonadota</taxon>
        <taxon>Betaproteobacteria</taxon>
        <taxon>Burkholderiales</taxon>
        <taxon>Comamonadaceae</taxon>
        <taxon>Ramlibacter</taxon>
    </lineage>
</organism>
<protein>
    <submittedName>
        <fullName evidence="1">Uncharacterized protein</fullName>
    </submittedName>
</protein>